<dbReference type="RefSeq" id="WP_136727629.1">
    <property type="nucleotide sequence ID" value="NZ_SUMC01000041.1"/>
</dbReference>
<protein>
    <submittedName>
        <fullName evidence="3">Uncharacterized protein</fullName>
    </submittedName>
</protein>
<proteinExistence type="predicted"/>
<dbReference type="Proteomes" id="UP000305778">
    <property type="component" value="Unassembled WGS sequence"/>
</dbReference>
<feature type="transmembrane region" description="Helical" evidence="2">
    <location>
        <begin position="444"/>
        <end position="466"/>
    </location>
</feature>
<comment type="caution">
    <text evidence="3">The sequence shown here is derived from an EMBL/GenBank/DDBJ whole genome shotgun (WGS) entry which is preliminary data.</text>
</comment>
<keyword evidence="2" id="KW-0472">Membrane</keyword>
<feature type="transmembrane region" description="Helical" evidence="2">
    <location>
        <begin position="61"/>
        <end position="78"/>
    </location>
</feature>
<feature type="transmembrane region" description="Helical" evidence="2">
    <location>
        <begin position="150"/>
        <end position="170"/>
    </location>
</feature>
<keyword evidence="2" id="KW-1133">Transmembrane helix</keyword>
<feature type="region of interest" description="Disordered" evidence="1">
    <location>
        <begin position="272"/>
        <end position="291"/>
    </location>
</feature>
<reference evidence="3 4" key="1">
    <citation type="submission" date="2019-04" db="EMBL/GenBank/DDBJ databases">
        <title>Streptomyces oryziradicis sp. nov., a novel actinomycete isolated from rhizosphere soil of rice (Oryza sativa L.).</title>
        <authorList>
            <person name="Li C."/>
        </authorList>
    </citation>
    <scope>NUCLEOTIDE SEQUENCE [LARGE SCALE GENOMIC DNA]</scope>
    <source>
        <strain evidence="3 4">NEAU-C40</strain>
    </source>
</reference>
<feature type="transmembrane region" description="Helical" evidence="2">
    <location>
        <begin position="84"/>
        <end position="102"/>
    </location>
</feature>
<keyword evidence="2" id="KW-0812">Transmembrane</keyword>
<sequence length="473" mass="48098">MHPDEIAAVLESDGLAEEQIKRRYGRQDLFEVAQELYARVPRRFPDAGPVADPWRADPWRCVLRGVVFALPGLGYVLAAPLLAGRAAGTTALGASALFAWAWNQALAHRAYVWLGLGDRRSMAGALLLGAPAGAAGATCVSLVLSGPGAVSVFAAGQAVYLAAATVLLVLGRERLLLLALAPTAAGALLPDVLRTGLLIASLAGALAAAGPAIVRARRTGPGKAAAGNSQAHERQWTSLRPRAASLTASARASVSALIARRRNALRLVSCARSGDPGSAPGREPESRPTAGPALADSVPYGLFGLGSGALILRSSADAHAVAALALSMGAAEWLLYRYRGLGLAALRRSPTAAGFRVRAGGALALCLTGYLAVLAALAAVAGALWPGGPPHGVPRSLVAAVALGAVLWVALLLQAFGSPWPPAAVCLGAALAETARAAPTADPAVLRSAVSVVSAVLLLTLAYFLLGRATAHR</sequence>
<evidence type="ECO:0000256" key="2">
    <source>
        <dbReference type="SAM" id="Phobius"/>
    </source>
</evidence>
<keyword evidence="4" id="KW-1185">Reference proteome</keyword>
<dbReference type="OrthoDB" id="3696477at2"/>
<gene>
    <name evidence="3" type="ORF">FCI23_32625</name>
</gene>
<dbReference type="AlphaFoldDB" id="A0A4V6WJ62"/>
<evidence type="ECO:0000256" key="1">
    <source>
        <dbReference type="SAM" id="MobiDB-lite"/>
    </source>
</evidence>
<feature type="transmembrane region" description="Helical" evidence="2">
    <location>
        <begin position="397"/>
        <end position="413"/>
    </location>
</feature>
<evidence type="ECO:0000313" key="3">
    <source>
        <dbReference type="EMBL" id="TKA06269.1"/>
    </source>
</evidence>
<feature type="transmembrane region" description="Helical" evidence="2">
    <location>
        <begin position="357"/>
        <end position="385"/>
    </location>
</feature>
<dbReference type="EMBL" id="SUMC01000041">
    <property type="protein sequence ID" value="TKA06269.1"/>
    <property type="molecule type" value="Genomic_DNA"/>
</dbReference>
<organism evidence="3 4">
    <name type="scientific">Actinacidiphila oryziradicis</name>
    <dbReference type="NCBI Taxonomy" id="2571141"/>
    <lineage>
        <taxon>Bacteria</taxon>
        <taxon>Bacillati</taxon>
        <taxon>Actinomycetota</taxon>
        <taxon>Actinomycetes</taxon>
        <taxon>Kitasatosporales</taxon>
        <taxon>Streptomycetaceae</taxon>
        <taxon>Actinacidiphila</taxon>
    </lineage>
</organism>
<name>A0A4V6WJ62_9ACTN</name>
<evidence type="ECO:0000313" key="4">
    <source>
        <dbReference type="Proteomes" id="UP000305778"/>
    </source>
</evidence>
<feature type="transmembrane region" description="Helical" evidence="2">
    <location>
        <begin position="196"/>
        <end position="214"/>
    </location>
</feature>
<accession>A0A4V6WJ62</accession>
<feature type="transmembrane region" description="Helical" evidence="2">
    <location>
        <begin position="123"/>
        <end position="144"/>
    </location>
</feature>